<gene>
    <name evidence="2" type="ORF">GCM10008119_02530</name>
</gene>
<keyword evidence="1" id="KW-0732">Signal</keyword>
<feature type="signal peptide" evidence="1">
    <location>
        <begin position="1"/>
        <end position="22"/>
    </location>
</feature>
<dbReference type="Proteomes" id="UP000645390">
    <property type="component" value="Unassembled WGS sequence"/>
</dbReference>
<comment type="caution">
    <text evidence="2">The sequence shown here is derived from an EMBL/GenBank/DDBJ whole genome shotgun (WGS) entry which is preliminary data.</text>
</comment>
<evidence type="ECO:0000313" key="2">
    <source>
        <dbReference type="EMBL" id="GGI22415.1"/>
    </source>
</evidence>
<proteinExistence type="predicted"/>
<reference evidence="3" key="1">
    <citation type="journal article" date="2019" name="Int. J. Syst. Evol. Microbiol.">
        <title>The Global Catalogue of Microorganisms (GCM) 10K type strain sequencing project: providing services to taxonomists for standard genome sequencing and annotation.</title>
        <authorList>
            <consortium name="The Broad Institute Genomics Platform"/>
            <consortium name="The Broad Institute Genome Sequencing Center for Infectious Disease"/>
            <person name="Wu L."/>
            <person name="Ma J."/>
        </authorList>
    </citation>
    <scope>NUCLEOTIDE SEQUENCE [LARGE SCALE GENOMIC DNA]</scope>
    <source>
        <strain evidence="3">CCM 8939</strain>
    </source>
</reference>
<protein>
    <submittedName>
        <fullName evidence="2">Uncharacterized protein</fullName>
    </submittedName>
</protein>
<feature type="chain" id="PRO_5046614315" evidence="1">
    <location>
        <begin position="23"/>
        <end position="320"/>
    </location>
</feature>
<organism evidence="2 3">
    <name type="scientific">Pedobacter mendelii</name>
    <dbReference type="NCBI Taxonomy" id="1908240"/>
    <lineage>
        <taxon>Bacteria</taxon>
        <taxon>Pseudomonadati</taxon>
        <taxon>Bacteroidota</taxon>
        <taxon>Sphingobacteriia</taxon>
        <taxon>Sphingobacteriales</taxon>
        <taxon>Sphingobacteriaceae</taxon>
        <taxon>Pedobacter</taxon>
    </lineage>
</organism>
<dbReference type="RefSeq" id="WP_188411445.1">
    <property type="nucleotide sequence ID" value="NZ_BMDJ01000001.1"/>
</dbReference>
<name>A0ABQ2BCT7_9SPHI</name>
<sequence length="320" mass="37231">MKHNKQYLIIAILIMTSAIAKAQVSYFGEEVSNSGKIEVLKKTTTLFTLQYADYAEKEKFAEAIKKTWTITPFKIIKPEELAGYDTLQNYSFFYFDAFIEKADTITNNNIVYELKLATPSIKPKEKNEDVLAFVTLFSDVYTNLLVSEQSGRLNARKALKAKLLNTLYNNSKFLNWSPGFLAGYLKQINDGLLLKQSRQIDYQFYNKVRLPDLAKETLYVPEYVREIFSSQKSQANQSNVIQEPYNYKLKFVSFAELDSLILSKDANIKYLVYTQRSNDKIISIYDSRDDKIIYQRFYFQNPNFEMNDLNNIKLVIKSIK</sequence>
<accession>A0ABQ2BCT7</accession>
<evidence type="ECO:0000313" key="3">
    <source>
        <dbReference type="Proteomes" id="UP000645390"/>
    </source>
</evidence>
<keyword evidence="3" id="KW-1185">Reference proteome</keyword>
<dbReference type="EMBL" id="BMDJ01000001">
    <property type="protein sequence ID" value="GGI22415.1"/>
    <property type="molecule type" value="Genomic_DNA"/>
</dbReference>
<evidence type="ECO:0000256" key="1">
    <source>
        <dbReference type="SAM" id="SignalP"/>
    </source>
</evidence>